<dbReference type="AlphaFoldDB" id="A0A0F9RW16"/>
<comment type="caution">
    <text evidence="2">The sequence shown here is derived from an EMBL/GenBank/DDBJ whole genome shotgun (WGS) entry which is preliminary data.</text>
</comment>
<evidence type="ECO:0000313" key="2">
    <source>
        <dbReference type="EMBL" id="KKN21373.1"/>
    </source>
</evidence>
<dbReference type="EMBL" id="LAZR01003153">
    <property type="protein sequence ID" value="KKN21373.1"/>
    <property type="molecule type" value="Genomic_DNA"/>
</dbReference>
<organism evidence="2">
    <name type="scientific">marine sediment metagenome</name>
    <dbReference type="NCBI Taxonomy" id="412755"/>
    <lineage>
        <taxon>unclassified sequences</taxon>
        <taxon>metagenomes</taxon>
        <taxon>ecological metagenomes</taxon>
    </lineage>
</organism>
<reference evidence="2" key="1">
    <citation type="journal article" date="2015" name="Nature">
        <title>Complex archaea that bridge the gap between prokaryotes and eukaryotes.</title>
        <authorList>
            <person name="Spang A."/>
            <person name="Saw J.H."/>
            <person name="Jorgensen S.L."/>
            <person name="Zaremba-Niedzwiedzka K."/>
            <person name="Martijn J."/>
            <person name="Lind A.E."/>
            <person name="van Eijk R."/>
            <person name="Schleper C."/>
            <person name="Guy L."/>
            <person name="Ettema T.J."/>
        </authorList>
    </citation>
    <scope>NUCLEOTIDE SEQUENCE</scope>
</reference>
<gene>
    <name evidence="2" type="ORF">LCGC14_0926070</name>
</gene>
<sequence>MINENQNIHNKKNEGSLENDVQQNRGMAENYNKNTFDEKQVEDMNSVDNGGVESTNLEPGLQEQWLGVRDEYLANYPDLDNIETDEENGDFSTFIDRLAERRQRSTKEIQDEIMNWTLPTKN</sequence>
<proteinExistence type="predicted"/>
<accession>A0A0F9RW16</accession>
<protein>
    <submittedName>
        <fullName evidence="2">Uncharacterized protein</fullName>
    </submittedName>
</protein>
<evidence type="ECO:0000256" key="1">
    <source>
        <dbReference type="SAM" id="MobiDB-lite"/>
    </source>
</evidence>
<feature type="region of interest" description="Disordered" evidence="1">
    <location>
        <begin position="1"/>
        <end position="40"/>
    </location>
</feature>
<name>A0A0F9RW16_9ZZZZ</name>